<dbReference type="InterPro" id="IPR044230">
    <property type="entry name" value="GTF3C4"/>
</dbReference>
<organism evidence="2 3">
    <name type="scientific">Chenopodium quinoa</name>
    <name type="common">Quinoa</name>
    <dbReference type="NCBI Taxonomy" id="63459"/>
    <lineage>
        <taxon>Eukaryota</taxon>
        <taxon>Viridiplantae</taxon>
        <taxon>Streptophyta</taxon>
        <taxon>Embryophyta</taxon>
        <taxon>Tracheophyta</taxon>
        <taxon>Spermatophyta</taxon>
        <taxon>Magnoliopsida</taxon>
        <taxon>eudicotyledons</taxon>
        <taxon>Gunneridae</taxon>
        <taxon>Pentapetalae</taxon>
        <taxon>Caryophyllales</taxon>
        <taxon>Chenopodiaceae</taxon>
        <taxon>Chenopodioideae</taxon>
        <taxon>Atripliceae</taxon>
        <taxon>Chenopodium</taxon>
    </lineage>
</organism>
<reference evidence="2" key="2">
    <citation type="submission" date="2021-03" db="UniProtKB">
        <authorList>
            <consortium name="EnsemblPlants"/>
        </authorList>
    </citation>
    <scope>IDENTIFICATION</scope>
</reference>
<dbReference type="InterPro" id="IPR024761">
    <property type="entry name" value="TFIIIC_delta_N"/>
</dbReference>
<evidence type="ECO:0000313" key="3">
    <source>
        <dbReference type="Proteomes" id="UP000596660"/>
    </source>
</evidence>
<dbReference type="GO" id="GO:0006384">
    <property type="term" value="P:transcription initiation at RNA polymerase III promoter"/>
    <property type="evidence" value="ECO:0007669"/>
    <property type="project" value="InterPro"/>
</dbReference>
<dbReference type="Proteomes" id="UP000596660">
    <property type="component" value="Unplaced"/>
</dbReference>
<dbReference type="AlphaFoldDB" id="A0A803MUV2"/>
<dbReference type="GO" id="GO:0004402">
    <property type="term" value="F:histone acetyltransferase activity"/>
    <property type="evidence" value="ECO:0007669"/>
    <property type="project" value="InterPro"/>
</dbReference>
<proteinExistence type="predicted"/>
<evidence type="ECO:0000313" key="2">
    <source>
        <dbReference type="EnsemblPlants" id="AUR62035614-RA:cds"/>
    </source>
</evidence>
<keyword evidence="3" id="KW-1185">Reference proteome</keyword>
<dbReference type="PANTHER" id="PTHR15496:SF2">
    <property type="entry name" value="GENERAL TRANSCRIPTION FACTOR 3C POLYPEPTIDE 4"/>
    <property type="match status" value="1"/>
</dbReference>
<protein>
    <recommendedName>
        <fullName evidence="1">Transcription factor IIIC 90kDa subunit N-terminal domain-containing protein</fullName>
    </recommendedName>
</protein>
<dbReference type="InterPro" id="IPR015943">
    <property type="entry name" value="WD40/YVTN_repeat-like_dom_sf"/>
</dbReference>
<feature type="domain" description="Transcription factor IIIC 90kDa subunit N-terminal" evidence="1">
    <location>
        <begin position="24"/>
        <end position="183"/>
    </location>
</feature>
<dbReference type="OMA" id="ISELWIC"/>
<dbReference type="SUPFAM" id="SSF50978">
    <property type="entry name" value="WD40 repeat-like"/>
    <property type="match status" value="2"/>
</dbReference>
<dbReference type="Gene3D" id="2.130.10.10">
    <property type="entry name" value="YVTN repeat-like/Quinoprotein amine dehydrogenase"/>
    <property type="match status" value="2"/>
</dbReference>
<accession>A0A803MUV2</accession>
<dbReference type="SMART" id="SM00320">
    <property type="entry name" value="WD40"/>
    <property type="match status" value="4"/>
</dbReference>
<dbReference type="Gramene" id="AUR62035614-RA">
    <property type="protein sequence ID" value="AUR62035614-RA:cds"/>
    <property type="gene ID" value="AUR62035614"/>
</dbReference>
<evidence type="ECO:0000259" key="1">
    <source>
        <dbReference type="Pfam" id="PF12657"/>
    </source>
</evidence>
<name>A0A803MUV2_CHEQI</name>
<sequence>MSPATPFQVASLINPPSFPNSVVWSDDNLIAVATGDIVTILNPEHPQSPRGVITLTPGKPFPIGVIDKADLLSGCLLPTCLSRDRQPCVRSLSWSPVGFTRHNGCLLAVCSAEGLVKVYRQPYCEFQADWIEVMDISDMMHAYFAKINYGEPEAPSSAMFDDSAGRTRVENTTAAHQTNFSLRSHHKRKRDKDCNHLGKIDVTNADSLCDSHAVKSVAESVIFRSSDLEENSSVEVFKMDGEQNVWVVGTLQRLEGPMALVQFHETNTSGEPEWLRMDNESNLRTNQPNDPGIPTTNGNCGFPEVRPLINVGRLSEQILLAEHSQGEILKAGQPVEAWSRDRWVGGVFVDFSNKGLLVKFSGDAEAVALNPSDVRLAPMWIAEEKSWKVTVVQLHVQVSSEVVLKGSGYGKVNTSSENVSVAKDGMTSSKRTPIDHSNYRLTAHQYASRSSMLASLVVAWSPQLHLSATDPKNICDCSCLLAVGTKSGGISIWRIHRSAYYSVEHSYSNDPINMDFMGVIQAHDAWVTALSWGFLVSDSNSQVLLASGCCDGSVRIWSARVCDIIKLSETGQSPFSLINEVTSGDNVLVSVISLYVPVQSPRKILLAVGKGSGSLEVWTCNTKAKKTIKVGSCGAHVQAVTGLAWAFDGHCLYSCSQDNSMHGWVYHKGSLSKVSVPPNNLGIRSSSDHPSVSDSCYGVAISPGNLALAVARRFDAGQLDHMYQKRTQRAGVEFFWIGGQQVDILSTANLELDVEGIPGFSKEELGYWGSKLLWSLKQYECHTKHLVVWDIVAALSAFKPFATRFIKHIVLRWLELIFEDYLDPSINDTLLEVPEYMLNISSRQLYLLNILCRCVIPLIDFEAVKVCAKPANLADIYGEKKLWMDIMISSEKELRERLVGLSLSTVYARISDQTLKAETELWNPVGITQMVKWVTQNQDRVSQQLSLLVSEIEGLGARLQSMCDYDLEEEQCSFCSATVPFESPDFASCKGIKSNDQESTQQHKLTRCAVSMKLISQVVPAILVAMSV</sequence>
<dbReference type="GO" id="GO:0000127">
    <property type="term" value="C:transcription factor TFIIIC complex"/>
    <property type="evidence" value="ECO:0007669"/>
    <property type="project" value="InterPro"/>
</dbReference>
<dbReference type="EnsemblPlants" id="AUR62035614-RA">
    <property type="protein sequence ID" value="AUR62035614-RA:cds"/>
    <property type="gene ID" value="AUR62035614"/>
</dbReference>
<dbReference type="InterPro" id="IPR001680">
    <property type="entry name" value="WD40_rpt"/>
</dbReference>
<dbReference type="InterPro" id="IPR036322">
    <property type="entry name" value="WD40_repeat_dom_sf"/>
</dbReference>
<reference evidence="2" key="1">
    <citation type="journal article" date="2017" name="Nature">
        <title>The genome of Chenopodium quinoa.</title>
        <authorList>
            <person name="Jarvis D.E."/>
            <person name="Ho Y.S."/>
            <person name="Lightfoot D.J."/>
            <person name="Schmoeckel S.M."/>
            <person name="Li B."/>
            <person name="Borm T.J.A."/>
            <person name="Ohyanagi H."/>
            <person name="Mineta K."/>
            <person name="Michell C.T."/>
            <person name="Saber N."/>
            <person name="Kharbatia N.M."/>
            <person name="Rupper R.R."/>
            <person name="Sharp A.R."/>
            <person name="Dally N."/>
            <person name="Boughton B.A."/>
            <person name="Woo Y.H."/>
            <person name="Gao G."/>
            <person name="Schijlen E.G.W.M."/>
            <person name="Guo X."/>
            <person name="Momin A.A."/>
            <person name="Negrao S."/>
            <person name="Al-Babili S."/>
            <person name="Gehring C."/>
            <person name="Roessner U."/>
            <person name="Jung C."/>
            <person name="Murphy K."/>
            <person name="Arold S.T."/>
            <person name="Gojobori T."/>
            <person name="van der Linden C.G."/>
            <person name="van Loo E.N."/>
            <person name="Jellen E.N."/>
            <person name="Maughan P.J."/>
            <person name="Tester M."/>
        </authorList>
    </citation>
    <scope>NUCLEOTIDE SEQUENCE [LARGE SCALE GENOMIC DNA]</scope>
    <source>
        <strain evidence="2">cv. PI 614886</strain>
    </source>
</reference>
<dbReference type="Pfam" id="PF12657">
    <property type="entry name" value="TFIIIC_delta"/>
    <property type="match status" value="2"/>
</dbReference>
<dbReference type="PANTHER" id="PTHR15496">
    <property type="entry name" value="GENERAL TRANSCRIPTION FACTOR 3C POLYPEPTIDE 4 FAMILY"/>
    <property type="match status" value="1"/>
</dbReference>
<feature type="domain" description="Transcription factor IIIC 90kDa subunit N-terminal" evidence="1">
    <location>
        <begin position="445"/>
        <end position="680"/>
    </location>
</feature>